<keyword evidence="6" id="KW-0067">ATP-binding</keyword>
<reference evidence="13" key="1">
    <citation type="journal article" date="2021" name="Open Biol.">
        <title>Shared evolutionary footprints suggest mitochondrial oxidative damage underlies multiple complex I losses in fungi.</title>
        <authorList>
            <person name="Schikora-Tamarit M.A."/>
            <person name="Marcet-Houben M."/>
            <person name="Nosek J."/>
            <person name="Gabaldon T."/>
        </authorList>
    </citation>
    <scope>NUCLEOTIDE SEQUENCE</scope>
    <source>
        <strain evidence="13">CBS2887</strain>
    </source>
</reference>
<dbReference type="Gene3D" id="3.40.50.300">
    <property type="entry name" value="P-loop containing nucleotide triphosphate hydrolases"/>
    <property type="match status" value="1"/>
</dbReference>
<keyword evidence="4" id="KW-0547">Nucleotide-binding</keyword>
<dbReference type="Pfam" id="PF00176">
    <property type="entry name" value="SNF2-rel_dom"/>
    <property type="match status" value="1"/>
</dbReference>
<dbReference type="OrthoDB" id="5857104at2759"/>
<evidence type="ECO:0000259" key="11">
    <source>
        <dbReference type="PROSITE" id="PS51192"/>
    </source>
</evidence>
<dbReference type="Gene3D" id="2.40.50.40">
    <property type="match status" value="2"/>
</dbReference>
<dbReference type="Proteomes" id="UP000774326">
    <property type="component" value="Unassembled WGS sequence"/>
</dbReference>
<feature type="compositionally biased region" description="Low complexity" evidence="9">
    <location>
        <begin position="75"/>
        <end position="85"/>
    </location>
</feature>
<dbReference type="GO" id="GO:0003682">
    <property type="term" value="F:chromatin binding"/>
    <property type="evidence" value="ECO:0007669"/>
    <property type="project" value="TreeGrafter"/>
</dbReference>
<dbReference type="EMBL" id="JAEUBG010004491">
    <property type="protein sequence ID" value="KAH3681285.1"/>
    <property type="molecule type" value="Genomic_DNA"/>
</dbReference>
<dbReference type="GO" id="GO:0016887">
    <property type="term" value="F:ATP hydrolysis activity"/>
    <property type="evidence" value="ECO:0007669"/>
    <property type="project" value="TreeGrafter"/>
</dbReference>
<evidence type="ECO:0000313" key="14">
    <source>
        <dbReference type="Proteomes" id="UP000774326"/>
    </source>
</evidence>
<dbReference type="InterPro" id="IPR025260">
    <property type="entry name" value="CHD1-like_C"/>
</dbReference>
<proteinExistence type="inferred from homology"/>
<protein>
    <recommendedName>
        <fullName evidence="15">Chromo domain-containing protein 1</fullName>
    </recommendedName>
</protein>
<evidence type="ECO:0000256" key="8">
    <source>
        <dbReference type="ARBA" id="ARBA00023242"/>
    </source>
</evidence>
<keyword evidence="8" id="KW-0539">Nucleus</keyword>
<feature type="compositionally biased region" description="Polar residues" evidence="9">
    <location>
        <begin position="1394"/>
        <end position="1421"/>
    </location>
</feature>
<dbReference type="Pfam" id="PF18196">
    <property type="entry name" value="Cdh1_DBD_1"/>
    <property type="match status" value="1"/>
</dbReference>
<keyword evidence="5" id="KW-0378">Hydrolase</keyword>
<evidence type="ECO:0000259" key="10">
    <source>
        <dbReference type="PROSITE" id="PS50013"/>
    </source>
</evidence>
<dbReference type="Pfam" id="PF00385">
    <property type="entry name" value="Chromo"/>
    <property type="match status" value="1"/>
</dbReference>
<comment type="similarity">
    <text evidence="2">Belongs to the SNF2/RAD54 helicase family.</text>
</comment>
<feature type="compositionally biased region" description="Acidic residues" evidence="9">
    <location>
        <begin position="31"/>
        <end position="57"/>
    </location>
</feature>
<dbReference type="Pfam" id="PF23588">
    <property type="entry name" value="HTH_CHD1_Hrp3"/>
    <property type="match status" value="1"/>
</dbReference>
<sequence>MSFPSYEDDPELYGLRRSGRSHTKPKSYIEEMQEEEERAANDYDAEVRDDDSDEYETYVEKPKKKRTPAKKSKSKTTVTSSSSSTRSRKRVVMTDDEENDDGEEADDSDSDEEFGAKKAKKKFGVKKRKTSSKKRAQSDFDEVRYSSRNSKVVNYNVDIDNDDDLLESEDEYDADGYDEDDVYYYDNNSASNPGTGTSPIGVDIVINHQFVHEDSIAQKYYRDLSTCKRDYKFLIKWQGKSHIHNTWEQYSDLIGAKGIKKVDNYIKQFIMLDYEIRNDAMTTREDLEAMDIERERRLDELEEFKKVERVIDSERSMDDESGEEVLKYFVKWRRLNYDESTWELASEIVESAPAEVKHFQNRLNSKILPTLSANYSMSRPRFEKLVSQPKFIKGGELRDFQLTGLNWMAFLWSRNENGILADEMGLGKTVQTVAFLSWLVYARRENGPHIVVVPLSTIPAWQETFEKWAPDLNCVYYLGNTEARKTIRDYEFYQDGAKKKVKFNVLLTTYEYILKDANDLGAMKWQFLAVDEAHRLKNAESSLYEALNSFKVANRLLITGTPLQNNIKELAALVDFLMPGKFQINSEIDFTTQTEGTEQEEYIRDLQTRLKPFILRRLKKDVEKSLPSKTERILRVELSDTQTQYYKNILTKNYSALNAGVKGSNISLLNVMSELKKASNHPYLFDNAESQVLAKFGSNNQTRENILRGMIMSSGKMVLLDKLLTRLKKDGHRVLIFSQMVRMLDILGDYLAIKGVNFQRLDGTVPSSQRRISIDHFNAEGSNDFVFLLSTRAGGLGINLMTADTVIIFDSDWNPQADLQAMARAHRIGQKNHVMVYRFVSKDTIEEEILERARKKMILEYAIISLGVTATGPGKKNEPSQSELSEILKFGAGNMFKDNDNQKKLEDMNLDDVLNHAEDHITTPDLGESNLGGEEFLKQFEVTDYKADVDWDDIIPAEELAKLKEEEKKRLEDQYVQEQVQLYSRRQAAINKMQNGSGVSYAEDDYEDDFEDDDESKKRRRKKVAGEANKITEKDVRAIYRSILKLGELSGKWEDLIQEGTLSQNKDPELFKRIYGELTATSQKLVKEEEERRAIALEKLEKEALEYKTKKDNGLISADAISGKTPMALWLMKKKERKAVLFEYHNVKNINAELILNRPEDMKIITDAVQSFEDPLKFKFNQHAVIKPVNGWSVAWTQRDDEMLVVGVSKYGYGSWQQIRDDPFLKLSSKVFLTEGTPGVKRKVIASTETKPEEEGAADSTANESALKSDDTSSTALDTKSDSSPSTTTTTTSTTSTAASNAKKTPGSIHLNRRIDYLISVLKGGDDESNHNSPAPSAIPRVRKAKTETSGNAPVRSKISIKPRQATPDSSGNVPLAPAPSRKLKVIAKKPATPVSNAKSSPQQLSRPQLPTGPRSLSGSLPTGPKGQQAIAPKPSSAAVSEEGYESMDEQHCKSVLNPIRQSLSTLRKGPAGLDRKDWAKILKSELLNVGDFINTLVKEKERKGKDGSKLRKHLWVYTKRFWPAKNVKALQIKAMFDKLKLSEGANA</sequence>
<evidence type="ECO:0000256" key="6">
    <source>
        <dbReference type="ARBA" id="ARBA00022840"/>
    </source>
</evidence>
<feature type="domain" description="Chromo" evidence="10">
    <location>
        <begin position="305"/>
        <end position="371"/>
    </location>
</feature>
<evidence type="ECO:0000313" key="13">
    <source>
        <dbReference type="EMBL" id="KAH3681285.1"/>
    </source>
</evidence>
<feature type="compositionally biased region" description="Basic residues" evidence="9">
    <location>
        <begin position="62"/>
        <end position="74"/>
    </location>
</feature>
<feature type="compositionally biased region" description="Low complexity" evidence="9">
    <location>
        <begin position="1282"/>
        <end position="1305"/>
    </location>
</feature>
<dbReference type="GO" id="GO:0140658">
    <property type="term" value="F:ATP-dependent chromatin remodeler activity"/>
    <property type="evidence" value="ECO:0007669"/>
    <property type="project" value="TreeGrafter"/>
</dbReference>
<evidence type="ECO:0000256" key="5">
    <source>
        <dbReference type="ARBA" id="ARBA00022801"/>
    </source>
</evidence>
<gene>
    <name evidence="13" type="ORF">WICPIJ_007746</name>
</gene>
<dbReference type="FunFam" id="3.40.50.10810:FF:000007">
    <property type="entry name" value="Chromodomain-helicase-DNA-binding protein 2 isoform 1"/>
    <property type="match status" value="1"/>
</dbReference>
<feature type="compositionally biased region" description="Acidic residues" evidence="9">
    <location>
        <begin position="1"/>
        <end position="11"/>
    </location>
</feature>
<feature type="domain" description="Helicase ATP-binding" evidence="11">
    <location>
        <begin position="409"/>
        <end position="580"/>
    </location>
</feature>
<keyword evidence="14" id="KW-1185">Reference proteome</keyword>
<dbReference type="InterPro" id="IPR049730">
    <property type="entry name" value="SNF2/RAD54-like_C"/>
</dbReference>
<dbReference type="GO" id="GO:0042393">
    <property type="term" value="F:histone binding"/>
    <property type="evidence" value="ECO:0007669"/>
    <property type="project" value="TreeGrafter"/>
</dbReference>
<evidence type="ECO:0008006" key="15">
    <source>
        <dbReference type="Google" id="ProtNLM"/>
    </source>
</evidence>
<dbReference type="Gene3D" id="1.10.10.60">
    <property type="entry name" value="Homeodomain-like"/>
    <property type="match status" value="1"/>
</dbReference>
<organism evidence="13 14">
    <name type="scientific">Wickerhamomyces pijperi</name>
    <name type="common">Yeast</name>
    <name type="synonym">Pichia pijperi</name>
    <dbReference type="NCBI Taxonomy" id="599730"/>
    <lineage>
        <taxon>Eukaryota</taxon>
        <taxon>Fungi</taxon>
        <taxon>Dikarya</taxon>
        <taxon>Ascomycota</taxon>
        <taxon>Saccharomycotina</taxon>
        <taxon>Saccharomycetes</taxon>
        <taxon>Phaffomycetales</taxon>
        <taxon>Wickerhamomycetaceae</taxon>
        <taxon>Wickerhamomyces</taxon>
    </lineage>
</organism>
<feature type="region of interest" description="Disordered" evidence="9">
    <location>
        <begin position="1246"/>
        <end position="1307"/>
    </location>
</feature>
<dbReference type="Pfam" id="PF00271">
    <property type="entry name" value="Helicase_C"/>
    <property type="match status" value="1"/>
</dbReference>
<dbReference type="SUPFAM" id="SSF54160">
    <property type="entry name" value="Chromo domain-like"/>
    <property type="match status" value="2"/>
</dbReference>
<dbReference type="SMART" id="SM00487">
    <property type="entry name" value="DEXDc"/>
    <property type="match status" value="1"/>
</dbReference>
<comment type="subcellular location">
    <subcellularLocation>
        <location evidence="1">Nucleus</location>
    </subcellularLocation>
</comment>
<dbReference type="InterPro" id="IPR000330">
    <property type="entry name" value="SNF2_N"/>
</dbReference>
<dbReference type="SUPFAM" id="SSF46689">
    <property type="entry name" value="Homeodomain-like"/>
    <property type="match status" value="1"/>
</dbReference>
<dbReference type="Gene3D" id="3.40.50.10810">
    <property type="entry name" value="Tandem AAA-ATPase domain"/>
    <property type="match status" value="1"/>
</dbReference>
<dbReference type="InterPro" id="IPR041150">
    <property type="entry name" value="Cdh1_DBD"/>
</dbReference>
<feature type="domain" description="Helicase C-terminal" evidence="12">
    <location>
        <begin position="719"/>
        <end position="880"/>
    </location>
</feature>
<name>A0A9P8Q173_WICPI</name>
<dbReference type="InterPro" id="IPR001650">
    <property type="entry name" value="Helicase_C-like"/>
</dbReference>
<dbReference type="PANTHER" id="PTHR45623">
    <property type="entry name" value="CHROMODOMAIN-HELICASE-DNA-BINDING PROTEIN 3-RELATED-RELATED"/>
    <property type="match status" value="1"/>
</dbReference>
<feature type="compositionally biased region" description="Acidic residues" evidence="9">
    <location>
        <begin position="94"/>
        <end position="113"/>
    </location>
</feature>
<dbReference type="SMART" id="SM00490">
    <property type="entry name" value="HELICc"/>
    <property type="match status" value="1"/>
</dbReference>
<dbReference type="GO" id="GO:0005524">
    <property type="term" value="F:ATP binding"/>
    <property type="evidence" value="ECO:0007669"/>
    <property type="project" value="UniProtKB-KW"/>
</dbReference>
<dbReference type="GO" id="GO:0034728">
    <property type="term" value="P:nucleosome organization"/>
    <property type="evidence" value="ECO:0007669"/>
    <property type="project" value="TreeGrafter"/>
</dbReference>
<dbReference type="InterPro" id="IPR016197">
    <property type="entry name" value="Chromo-like_dom_sf"/>
</dbReference>
<evidence type="ECO:0000256" key="1">
    <source>
        <dbReference type="ARBA" id="ARBA00004123"/>
    </source>
</evidence>
<feature type="region of interest" description="Disordered" evidence="9">
    <location>
        <begin position="994"/>
        <end position="1025"/>
    </location>
</feature>
<dbReference type="PROSITE" id="PS50013">
    <property type="entry name" value="CHROMO_2"/>
    <property type="match status" value="2"/>
</dbReference>
<dbReference type="SMART" id="SM00298">
    <property type="entry name" value="CHROMO"/>
    <property type="match status" value="2"/>
</dbReference>
<keyword evidence="7" id="KW-0238">DNA-binding</keyword>
<dbReference type="Pfam" id="PF13907">
    <property type="entry name" value="CHD1-like_C"/>
    <property type="match status" value="1"/>
</dbReference>
<evidence type="ECO:0000259" key="12">
    <source>
        <dbReference type="PROSITE" id="PS51194"/>
    </source>
</evidence>
<dbReference type="InterPro" id="IPR014001">
    <property type="entry name" value="Helicase_ATP-bd"/>
</dbReference>
<dbReference type="GO" id="GO:0005634">
    <property type="term" value="C:nucleus"/>
    <property type="evidence" value="ECO:0007669"/>
    <property type="project" value="UniProtKB-SubCell"/>
</dbReference>
<feature type="compositionally biased region" description="Acidic residues" evidence="9">
    <location>
        <begin position="1002"/>
        <end position="1014"/>
    </location>
</feature>
<evidence type="ECO:0000256" key="3">
    <source>
        <dbReference type="ARBA" id="ARBA00022737"/>
    </source>
</evidence>
<feature type="region of interest" description="Disordered" evidence="9">
    <location>
        <begin position="1323"/>
        <end position="1441"/>
    </location>
</feature>
<dbReference type="PANTHER" id="PTHR45623:SF14">
    <property type="entry name" value="CHROMODOMAIN-HELICASE-DNA-BINDING PROTEIN 1"/>
    <property type="match status" value="1"/>
</dbReference>
<dbReference type="FunFam" id="3.40.50.300:FF:000130">
    <property type="entry name" value="Chromodomain-helicase-DNA-binding protein 2 isoform 1"/>
    <property type="match status" value="1"/>
</dbReference>
<dbReference type="InterPro" id="IPR023780">
    <property type="entry name" value="Chromo_domain"/>
</dbReference>
<dbReference type="CDD" id="cd18793">
    <property type="entry name" value="SF2_C_SNF"/>
    <property type="match status" value="1"/>
</dbReference>
<evidence type="ECO:0000256" key="2">
    <source>
        <dbReference type="ARBA" id="ARBA00007025"/>
    </source>
</evidence>
<dbReference type="InterPro" id="IPR009057">
    <property type="entry name" value="Homeodomain-like_sf"/>
</dbReference>
<reference evidence="13" key="2">
    <citation type="submission" date="2021-01" db="EMBL/GenBank/DDBJ databases">
        <authorList>
            <person name="Schikora-Tamarit M.A."/>
        </authorList>
    </citation>
    <scope>NUCLEOTIDE SEQUENCE</scope>
    <source>
        <strain evidence="13">CBS2887</strain>
    </source>
</reference>
<dbReference type="GO" id="GO:0000123">
    <property type="term" value="C:histone acetyltransferase complex"/>
    <property type="evidence" value="ECO:0007669"/>
    <property type="project" value="UniProtKB-ARBA"/>
</dbReference>
<dbReference type="InterPro" id="IPR027417">
    <property type="entry name" value="P-loop_NTPase"/>
</dbReference>
<dbReference type="InterPro" id="IPR038718">
    <property type="entry name" value="SNF2-like_sf"/>
</dbReference>
<evidence type="ECO:0000256" key="4">
    <source>
        <dbReference type="ARBA" id="ARBA00022741"/>
    </source>
</evidence>
<dbReference type="CDD" id="cd17993">
    <property type="entry name" value="DEXHc_CHD1_2"/>
    <property type="match status" value="1"/>
</dbReference>
<dbReference type="PROSITE" id="PS51194">
    <property type="entry name" value="HELICASE_CTER"/>
    <property type="match status" value="1"/>
</dbReference>
<keyword evidence="3" id="KW-0677">Repeat</keyword>
<dbReference type="InterPro" id="IPR000953">
    <property type="entry name" value="Chromo/chromo_shadow_dom"/>
</dbReference>
<dbReference type="InterPro" id="IPR056302">
    <property type="entry name" value="CHD1-2/Hrp3_HTH"/>
</dbReference>
<dbReference type="PROSITE" id="PS51192">
    <property type="entry name" value="HELICASE_ATP_BIND_1"/>
    <property type="match status" value="1"/>
</dbReference>
<feature type="region of interest" description="Disordered" evidence="9">
    <location>
        <begin position="1"/>
        <end position="116"/>
    </location>
</feature>
<dbReference type="SUPFAM" id="SSF52540">
    <property type="entry name" value="P-loop containing nucleoside triphosphate hydrolases"/>
    <property type="match status" value="2"/>
</dbReference>
<dbReference type="SMART" id="SM01176">
    <property type="entry name" value="DUF4208"/>
    <property type="match status" value="1"/>
</dbReference>
<feature type="compositionally biased region" description="Polar residues" evidence="9">
    <location>
        <begin position="1260"/>
        <end position="1278"/>
    </location>
</feature>
<dbReference type="Gene3D" id="6.10.140.1440">
    <property type="match status" value="1"/>
</dbReference>
<dbReference type="GO" id="GO:0003677">
    <property type="term" value="F:DNA binding"/>
    <property type="evidence" value="ECO:0007669"/>
    <property type="project" value="UniProtKB-KW"/>
</dbReference>
<feature type="domain" description="Chromo" evidence="10">
    <location>
        <begin position="210"/>
        <end position="277"/>
    </location>
</feature>
<evidence type="ECO:0000256" key="7">
    <source>
        <dbReference type="ARBA" id="ARBA00023125"/>
    </source>
</evidence>
<comment type="caution">
    <text evidence="13">The sequence shown here is derived from an EMBL/GenBank/DDBJ whole genome shotgun (WGS) entry which is preliminary data.</text>
</comment>
<evidence type="ECO:0000256" key="9">
    <source>
        <dbReference type="SAM" id="MobiDB-lite"/>
    </source>
</evidence>
<accession>A0A9P8Q173</accession>